<feature type="transmembrane region" description="Helical" evidence="8">
    <location>
        <begin position="36"/>
        <end position="58"/>
    </location>
</feature>
<proteinExistence type="inferred from homology"/>
<feature type="transmembrane region" description="Helical" evidence="8">
    <location>
        <begin position="79"/>
        <end position="100"/>
    </location>
</feature>
<feature type="transmembrane region" description="Helical" evidence="8">
    <location>
        <begin position="265"/>
        <end position="291"/>
    </location>
</feature>
<keyword evidence="6 8" id="KW-1133">Transmembrane helix</keyword>
<evidence type="ECO:0000256" key="2">
    <source>
        <dbReference type="ARBA" id="ARBA00009773"/>
    </source>
</evidence>
<feature type="transmembrane region" description="Helical" evidence="8">
    <location>
        <begin position="168"/>
        <end position="193"/>
    </location>
</feature>
<evidence type="ECO:0000256" key="1">
    <source>
        <dbReference type="ARBA" id="ARBA00004651"/>
    </source>
</evidence>
<evidence type="ECO:0000256" key="3">
    <source>
        <dbReference type="ARBA" id="ARBA00022448"/>
    </source>
</evidence>
<keyword evidence="4" id="KW-1003">Cell membrane</keyword>
<keyword evidence="7 8" id="KW-0472">Membrane</keyword>
<dbReference type="RefSeq" id="WP_084098029.1">
    <property type="nucleotide sequence ID" value="NZ_FWXK01000002.1"/>
</dbReference>
<keyword evidence="10" id="KW-1185">Reference proteome</keyword>
<evidence type="ECO:0000256" key="4">
    <source>
        <dbReference type="ARBA" id="ARBA00022475"/>
    </source>
</evidence>
<accession>A0A1W1Y7N2</accession>
<dbReference type="OrthoDB" id="9793390at2"/>
<feature type="transmembrane region" description="Helical" evidence="8">
    <location>
        <begin position="241"/>
        <end position="259"/>
    </location>
</feature>
<dbReference type="Proteomes" id="UP000243884">
    <property type="component" value="Unassembled WGS sequence"/>
</dbReference>
<evidence type="ECO:0000256" key="5">
    <source>
        <dbReference type="ARBA" id="ARBA00022692"/>
    </source>
</evidence>
<name>A0A1W1Y7N2_9LACT</name>
<sequence length="383" mass="42578">MKTTQRTKQIMGIIIAAILLFWAVNNFDAIRNGWNTIFALTLPFILGAGLAFVLNIPLRIFEKYVTKWTGKYRSWYRMLGILFSFLIVTLVLSFLIFLVLPDLQETISSFISIVPQEINKWINWINDFITKNPEIMRVLEEMPLDIETIKSQAINAAQTVAGGAFGSIVVLITGIINSVFNIFVAIVFAVFILSGKETLTRHFKKSIYGLFSLEWANYIINVGKKANEVFSNFISGEVVEAFILGLMFYISMWIFGFPYRLSVSVLTGVMALIPIFGAIIGGAVGAILIAVVSFKQGIWFIVLTVVIQQIEGNVIYPRVVGNSVGLPGIWVMFAVTIGGGLFGFAGMLLSVPTLSLIYQLFQDTINYNLESRGLEVESDSANL</sequence>
<dbReference type="Pfam" id="PF01594">
    <property type="entry name" value="AI-2E_transport"/>
    <property type="match status" value="1"/>
</dbReference>
<dbReference type="GO" id="GO:0005886">
    <property type="term" value="C:plasma membrane"/>
    <property type="evidence" value="ECO:0007669"/>
    <property type="project" value="UniProtKB-SubCell"/>
</dbReference>
<dbReference type="AlphaFoldDB" id="A0A1W1Y7N2"/>
<dbReference type="STRING" id="371602.SAMN04487984_0410"/>
<evidence type="ECO:0000256" key="6">
    <source>
        <dbReference type="ARBA" id="ARBA00022989"/>
    </source>
</evidence>
<gene>
    <name evidence="9" type="ORF">SAMN04487984_0410</name>
</gene>
<feature type="transmembrane region" description="Helical" evidence="8">
    <location>
        <begin position="7"/>
        <end position="24"/>
    </location>
</feature>
<protein>
    <submittedName>
        <fullName evidence="9">Predicted PurR-regulated permease PerM</fullName>
    </submittedName>
</protein>
<evidence type="ECO:0000313" key="10">
    <source>
        <dbReference type="Proteomes" id="UP000243884"/>
    </source>
</evidence>
<keyword evidence="3" id="KW-0813">Transport</keyword>
<comment type="subcellular location">
    <subcellularLocation>
        <location evidence="1">Cell membrane</location>
        <topology evidence="1">Multi-pass membrane protein</topology>
    </subcellularLocation>
</comment>
<reference evidence="10" key="1">
    <citation type="submission" date="2017-04" db="EMBL/GenBank/DDBJ databases">
        <authorList>
            <person name="Varghese N."/>
            <person name="Submissions S."/>
        </authorList>
    </citation>
    <scope>NUCLEOTIDE SEQUENCE [LARGE SCALE GENOMIC DNA]</scope>
    <source>
        <strain evidence="10">DSM 21500</strain>
    </source>
</reference>
<evidence type="ECO:0000256" key="8">
    <source>
        <dbReference type="SAM" id="Phobius"/>
    </source>
</evidence>
<dbReference type="PANTHER" id="PTHR21716:SF53">
    <property type="entry name" value="PERMEASE PERM-RELATED"/>
    <property type="match status" value="1"/>
</dbReference>
<comment type="similarity">
    <text evidence="2">Belongs to the autoinducer-2 exporter (AI-2E) (TC 2.A.86) family.</text>
</comment>
<dbReference type="PANTHER" id="PTHR21716">
    <property type="entry name" value="TRANSMEMBRANE PROTEIN"/>
    <property type="match status" value="1"/>
</dbReference>
<dbReference type="EMBL" id="FWXK01000002">
    <property type="protein sequence ID" value="SMC31841.1"/>
    <property type="molecule type" value="Genomic_DNA"/>
</dbReference>
<feature type="transmembrane region" description="Helical" evidence="8">
    <location>
        <begin position="328"/>
        <end position="351"/>
    </location>
</feature>
<dbReference type="GO" id="GO:0055085">
    <property type="term" value="P:transmembrane transport"/>
    <property type="evidence" value="ECO:0007669"/>
    <property type="project" value="TreeGrafter"/>
</dbReference>
<dbReference type="InterPro" id="IPR002549">
    <property type="entry name" value="AI-2E-like"/>
</dbReference>
<keyword evidence="5 8" id="KW-0812">Transmembrane</keyword>
<organism evidence="9 10">
    <name type="scientific">Aerococcus suis</name>
    <dbReference type="NCBI Taxonomy" id="371602"/>
    <lineage>
        <taxon>Bacteria</taxon>
        <taxon>Bacillati</taxon>
        <taxon>Bacillota</taxon>
        <taxon>Bacilli</taxon>
        <taxon>Lactobacillales</taxon>
        <taxon>Aerococcaceae</taxon>
        <taxon>Aerococcus</taxon>
    </lineage>
</organism>
<feature type="transmembrane region" description="Helical" evidence="8">
    <location>
        <begin position="298"/>
        <end position="316"/>
    </location>
</feature>
<evidence type="ECO:0000313" key="9">
    <source>
        <dbReference type="EMBL" id="SMC31841.1"/>
    </source>
</evidence>
<evidence type="ECO:0000256" key="7">
    <source>
        <dbReference type="ARBA" id="ARBA00023136"/>
    </source>
</evidence>